<name>A0A072UBF4_MEDTR</name>
<reference evidence="1 3" key="1">
    <citation type="journal article" date="2011" name="Nature">
        <title>The Medicago genome provides insight into the evolution of rhizobial symbioses.</title>
        <authorList>
            <person name="Young N.D."/>
            <person name="Debelle F."/>
            <person name="Oldroyd G.E."/>
            <person name="Geurts R."/>
            <person name="Cannon S.B."/>
            <person name="Udvardi M.K."/>
            <person name="Benedito V.A."/>
            <person name="Mayer K.F."/>
            <person name="Gouzy J."/>
            <person name="Schoof H."/>
            <person name="Van de Peer Y."/>
            <person name="Proost S."/>
            <person name="Cook D.R."/>
            <person name="Meyers B.C."/>
            <person name="Spannagl M."/>
            <person name="Cheung F."/>
            <person name="De Mita S."/>
            <person name="Krishnakumar V."/>
            <person name="Gundlach H."/>
            <person name="Zhou S."/>
            <person name="Mudge J."/>
            <person name="Bharti A.K."/>
            <person name="Murray J.D."/>
            <person name="Naoumkina M.A."/>
            <person name="Rosen B."/>
            <person name="Silverstein K.A."/>
            <person name="Tang H."/>
            <person name="Rombauts S."/>
            <person name="Zhao P.X."/>
            <person name="Zhou P."/>
            <person name="Barbe V."/>
            <person name="Bardou P."/>
            <person name="Bechner M."/>
            <person name="Bellec A."/>
            <person name="Berger A."/>
            <person name="Berges H."/>
            <person name="Bidwell S."/>
            <person name="Bisseling T."/>
            <person name="Choisne N."/>
            <person name="Couloux A."/>
            <person name="Denny R."/>
            <person name="Deshpande S."/>
            <person name="Dai X."/>
            <person name="Doyle J.J."/>
            <person name="Dudez A.M."/>
            <person name="Farmer A.D."/>
            <person name="Fouteau S."/>
            <person name="Franken C."/>
            <person name="Gibelin C."/>
            <person name="Gish J."/>
            <person name="Goldstein S."/>
            <person name="Gonzalez A.J."/>
            <person name="Green P.J."/>
            <person name="Hallab A."/>
            <person name="Hartog M."/>
            <person name="Hua A."/>
            <person name="Humphray S.J."/>
            <person name="Jeong D.H."/>
            <person name="Jing Y."/>
            <person name="Jocker A."/>
            <person name="Kenton S.M."/>
            <person name="Kim D.J."/>
            <person name="Klee K."/>
            <person name="Lai H."/>
            <person name="Lang C."/>
            <person name="Lin S."/>
            <person name="Macmil S.L."/>
            <person name="Magdelenat G."/>
            <person name="Matthews L."/>
            <person name="McCorrison J."/>
            <person name="Monaghan E.L."/>
            <person name="Mun J.H."/>
            <person name="Najar F.Z."/>
            <person name="Nicholson C."/>
            <person name="Noirot C."/>
            <person name="O'Bleness M."/>
            <person name="Paule C.R."/>
            <person name="Poulain J."/>
            <person name="Prion F."/>
            <person name="Qin B."/>
            <person name="Qu C."/>
            <person name="Retzel E.F."/>
            <person name="Riddle C."/>
            <person name="Sallet E."/>
            <person name="Samain S."/>
            <person name="Samson N."/>
            <person name="Sanders I."/>
            <person name="Saurat O."/>
            <person name="Scarpelli C."/>
            <person name="Schiex T."/>
            <person name="Segurens B."/>
            <person name="Severin A.J."/>
            <person name="Sherrier D.J."/>
            <person name="Shi R."/>
            <person name="Sims S."/>
            <person name="Singer S.R."/>
            <person name="Sinharoy S."/>
            <person name="Sterck L."/>
            <person name="Viollet A."/>
            <person name="Wang B.B."/>
            <person name="Wang K."/>
            <person name="Wang M."/>
            <person name="Wang X."/>
            <person name="Warfsmann J."/>
            <person name="Weissenbach J."/>
            <person name="White D.D."/>
            <person name="White J.D."/>
            <person name="Wiley G.B."/>
            <person name="Wincker P."/>
            <person name="Xing Y."/>
            <person name="Yang L."/>
            <person name="Yao Z."/>
            <person name="Ying F."/>
            <person name="Zhai J."/>
            <person name="Zhou L."/>
            <person name="Zuber A."/>
            <person name="Denarie J."/>
            <person name="Dixon R.A."/>
            <person name="May G.D."/>
            <person name="Schwartz D.C."/>
            <person name="Rogers J."/>
            <person name="Quetier F."/>
            <person name="Town C.D."/>
            <person name="Roe B.A."/>
        </authorList>
    </citation>
    <scope>NUCLEOTIDE SEQUENCE [LARGE SCALE GENOMIC DNA]</scope>
    <source>
        <strain evidence="1">A17</strain>
        <strain evidence="2 3">cv. Jemalong A17</strain>
    </source>
</reference>
<reference evidence="1 3" key="2">
    <citation type="journal article" date="2014" name="BMC Genomics">
        <title>An improved genome release (version Mt4.0) for the model legume Medicago truncatula.</title>
        <authorList>
            <person name="Tang H."/>
            <person name="Krishnakumar V."/>
            <person name="Bidwell S."/>
            <person name="Rosen B."/>
            <person name="Chan A."/>
            <person name="Zhou S."/>
            <person name="Gentzbittel L."/>
            <person name="Childs K.L."/>
            <person name="Yandell M."/>
            <person name="Gundlach H."/>
            <person name="Mayer K.F."/>
            <person name="Schwartz D.C."/>
            <person name="Town C.D."/>
        </authorList>
    </citation>
    <scope>GENOME REANNOTATION</scope>
    <source>
        <strain evidence="1">A17</strain>
        <strain evidence="2 3">cv. Jemalong A17</strain>
    </source>
</reference>
<reference evidence="2" key="3">
    <citation type="submission" date="2015-04" db="UniProtKB">
        <authorList>
            <consortium name="EnsemblPlants"/>
        </authorList>
    </citation>
    <scope>IDENTIFICATION</scope>
    <source>
        <strain evidence="2">cv. Jemalong A17</strain>
    </source>
</reference>
<dbReference type="Proteomes" id="UP000002051">
    <property type="component" value="Chromosome 6"/>
</dbReference>
<keyword evidence="3" id="KW-1185">Reference proteome</keyword>
<evidence type="ECO:0000313" key="3">
    <source>
        <dbReference type="Proteomes" id="UP000002051"/>
    </source>
</evidence>
<protein>
    <submittedName>
        <fullName evidence="1 2">Uncharacterized protein</fullName>
    </submittedName>
</protein>
<accession>A0A072UBF4</accession>
<sequence length="150" mass="17285">MTTNMTNITIFKSSEYSCLQICNVDDDKVIVIDRINTYSKLIFQPKSNKHRVTPRYPKGAVCVSPPNNISSRLSHNISDMVLDFEKKLTEYDVTKGCMLTFATIPYEHFKRGRRWNRFVEARRLCEGVKIRGGAPMVGSHDTIYLDVIYN</sequence>
<dbReference type="EnsemblPlants" id="KEH26917">
    <property type="protein sequence ID" value="KEH26917"/>
    <property type="gene ID" value="MTR_6g079360"/>
</dbReference>
<evidence type="ECO:0000313" key="1">
    <source>
        <dbReference type="EMBL" id="KEH26917.1"/>
    </source>
</evidence>
<organism evidence="1 3">
    <name type="scientific">Medicago truncatula</name>
    <name type="common">Barrel medic</name>
    <name type="synonym">Medicago tribuloides</name>
    <dbReference type="NCBI Taxonomy" id="3880"/>
    <lineage>
        <taxon>Eukaryota</taxon>
        <taxon>Viridiplantae</taxon>
        <taxon>Streptophyta</taxon>
        <taxon>Embryophyta</taxon>
        <taxon>Tracheophyta</taxon>
        <taxon>Spermatophyta</taxon>
        <taxon>Magnoliopsida</taxon>
        <taxon>eudicotyledons</taxon>
        <taxon>Gunneridae</taxon>
        <taxon>Pentapetalae</taxon>
        <taxon>rosids</taxon>
        <taxon>fabids</taxon>
        <taxon>Fabales</taxon>
        <taxon>Fabaceae</taxon>
        <taxon>Papilionoideae</taxon>
        <taxon>50 kb inversion clade</taxon>
        <taxon>NPAAA clade</taxon>
        <taxon>Hologalegina</taxon>
        <taxon>IRL clade</taxon>
        <taxon>Trifolieae</taxon>
        <taxon>Medicago</taxon>
    </lineage>
</organism>
<dbReference type="HOGENOM" id="CLU_1743262_0_0_1"/>
<proteinExistence type="predicted"/>
<dbReference type="AlphaFoldDB" id="A0A072UBF4"/>
<gene>
    <name evidence="1" type="ordered locus">MTR_6g079360</name>
</gene>
<evidence type="ECO:0000313" key="2">
    <source>
        <dbReference type="EnsemblPlants" id="KEH26917"/>
    </source>
</evidence>
<dbReference type="EMBL" id="CM001222">
    <property type="protein sequence ID" value="KEH26917.1"/>
    <property type="molecule type" value="Genomic_DNA"/>
</dbReference>
<dbReference type="PaxDb" id="3880-AES71612"/>